<name>A0AAD7RDL6_9TELE</name>
<proteinExistence type="predicted"/>
<comment type="caution">
    <text evidence="2">The sequence shown here is derived from an EMBL/GenBank/DDBJ whole genome shotgun (WGS) entry which is preliminary data.</text>
</comment>
<dbReference type="AlphaFoldDB" id="A0AAD7RDL6"/>
<sequence length="166" mass="19435">MPFERDPYQFPRFENDVNFNGKKEHKKLVFTRPTHLVQNDQPWSRLNDGATLASMRRNALYHDEEAARDSLDFHLKAVYDHHQEFLRRKNETLFQRETLTEDHGRILKNRAKTTPPDGDVEKELMKTWANATKSSIHSIEGTIESHHNASTNRGFSRKHDGGFYST</sequence>
<reference evidence="2" key="1">
    <citation type="journal article" date="2023" name="Science">
        <title>Genome structures resolve the early diversification of teleost fishes.</title>
        <authorList>
            <person name="Parey E."/>
            <person name="Louis A."/>
            <person name="Montfort J."/>
            <person name="Bouchez O."/>
            <person name="Roques C."/>
            <person name="Iampietro C."/>
            <person name="Lluch J."/>
            <person name="Castinel A."/>
            <person name="Donnadieu C."/>
            <person name="Desvignes T."/>
            <person name="Floi Bucao C."/>
            <person name="Jouanno E."/>
            <person name="Wen M."/>
            <person name="Mejri S."/>
            <person name="Dirks R."/>
            <person name="Jansen H."/>
            <person name="Henkel C."/>
            <person name="Chen W.J."/>
            <person name="Zahm M."/>
            <person name="Cabau C."/>
            <person name="Klopp C."/>
            <person name="Thompson A.W."/>
            <person name="Robinson-Rechavi M."/>
            <person name="Braasch I."/>
            <person name="Lecointre G."/>
            <person name="Bobe J."/>
            <person name="Postlethwait J.H."/>
            <person name="Berthelot C."/>
            <person name="Roest Crollius H."/>
            <person name="Guiguen Y."/>
        </authorList>
    </citation>
    <scope>NUCLEOTIDE SEQUENCE</scope>
    <source>
        <strain evidence="2">NC1722</strain>
    </source>
</reference>
<evidence type="ECO:0000256" key="1">
    <source>
        <dbReference type="SAM" id="MobiDB-lite"/>
    </source>
</evidence>
<organism evidence="2 3">
    <name type="scientific">Aldrovandia affinis</name>
    <dbReference type="NCBI Taxonomy" id="143900"/>
    <lineage>
        <taxon>Eukaryota</taxon>
        <taxon>Metazoa</taxon>
        <taxon>Chordata</taxon>
        <taxon>Craniata</taxon>
        <taxon>Vertebrata</taxon>
        <taxon>Euteleostomi</taxon>
        <taxon>Actinopterygii</taxon>
        <taxon>Neopterygii</taxon>
        <taxon>Teleostei</taxon>
        <taxon>Notacanthiformes</taxon>
        <taxon>Halosauridae</taxon>
        <taxon>Aldrovandia</taxon>
    </lineage>
</organism>
<keyword evidence="3" id="KW-1185">Reference proteome</keyword>
<evidence type="ECO:0000313" key="3">
    <source>
        <dbReference type="Proteomes" id="UP001221898"/>
    </source>
</evidence>
<gene>
    <name evidence="2" type="ORF">AAFF_G00245150</name>
</gene>
<dbReference type="Pfam" id="PF12494">
    <property type="entry name" value="DUF3695"/>
    <property type="match status" value="1"/>
</dbReference>
<dbReference type="Proteomes" id="UP001221898">
    <property type="component" value="Unassembled WGS sequence"/>
</dbReference>
<dbReference type="InterPro" id="IPR022179">
    <property type="entry name" value="CFAP276"/>
</dbReference>
<feature type="compositionally biased region" description="Basic and acidic residues" evidence="1">
    <location>
        <begin position="157"/>
        <end position="166"/>
    </location>
</feature>
<accession>A0AAD7RDL6</accession>
<feature type="region of interest" description="Disordered" evidence="1">
    <location>
        <begin position="145"/>
        <end position="166"/>
    </location>
</feature>
<dbReference type="EMBL" id="JAINUG010000327">
    <property type="protein sequence ID" value="KAJ8378227.1"/>
    <property type="molecule type" value="Genomic_DNA"/>
</dbReference>
<evidence type="ECO:0000313" key="2">
    <source>
        <dbReference type="EMBL" id="KAJ8378227.1"/>
    </source>
</evidence>
<protein>
    <submittedName>
        <fullName evidence="2">Uncharacterized protein</fullName>
    </submittedName>
</protein>